<protein>
    <submittedName>
        <fullName evidence="3">Uncharacterized protein</fullName>
    </submittedName>
</protein>
<keyword evidence="4" id="KW-1185">Reference proteome</keyword>
<evidence type="ECO:0000313" key="4">
    <source>
        <dbReference type="Proteomes" id="UP001445076"/>
    </source>
</evidence>
<dbReference type="PANTHER" id="PTHR45892:SF1">
    <property type="entry name" value="AMINOACYLASE-1"/>
    <property type="match status" value="1"/>
</dbReference>
<reference evidence="3 4" key="1">
    <citation type="journal article" date="2024" name="BMC Genomics">
        <title>Genome assembly of redclaw crayfish (Cherax quadricarinatus) provides insights into its immune adaptation and hypoxia tolerance.</title>
        <authorList>
            <person name="Liu Z."/>
            <person name="Zheng J."/>
            <person name="Li H."/>
            <person name="Fang K."/>
            <person name="Wang S."/>
            <person name="He J."/>
            <person name="Zhou D."/>
            <person name="Weng S."/>
            <person name="Chi M."/>
            <person name="Gu Z."/>
            <person name="He J."/>
            <person name="Li F."/>
            <person name="Wang M."/>
        </authorList>
    </citation>
    <scope>NUCLEOTIDE SEQUENCE [LARGE SCALE GENOMIC DNA]</scope>
    <source>
        <strain evidence="3">ZL_2023a</strain>
    </source>
</reference>
<evidence type="ECO:0000256" key="2">
    <source>
        <dbReference type="SAM" id="MobiDB-lite"/>
    </source>
</evidence>
<accession>A0AAW0VN12</accession>
<dbReference type="PANTHER" id="PTHR45892">
    <property type="entry name" value="AMINOACYLASE-1"/>
    <property type="match status" value="1"/>
</dbReference>
<organism evidence="3 4">
    <name type="scientific">Cherax quadricarinatus</name>
    <name type="common">Australian red claw crayfish</name>
    <dbReference type="NCBI Taxonomy" id="27406"/>
    <lineage>
        <taxon>Eukaryota</taxon>
        <taxon>Metazoa</taxon>
        <taxon>Ecdysozoa</taxon>
        <taxon>Arthropoda</taxon>
        <taxon>Crustacea</taxon>
        <taxon>Multicrustacea</taxon>
        <taxon>Malacostraca</taxon>
        <taxon>Eumalacostraca</taxon>
        <taxon>Eucarida</taxon>
        <taxon>Decapoda</taxon>
        <taxon>Pleocyemata</taxon>
        <taxon>Astacidea</taxon>
        <taxon>Parastacoidea</taxon>
        <taxon>Parastacidae</taxon>
        <taxon>Cherax</taxon>
    </lineage>
</organism>
<dbReference type="InterPro" id="IPR001261">
    <property type="entry name" value="ArgE/DapE_CS"/>
</dbReference>
<dbReference type="EMBL" id="JARKIK010005392">
    <property type="protein sequence ID" value="KAK8718558.1"/>
    <property type="molecule type" value="Genomic_DNA"/>
</dbReference>
<dbReference type="Proteomes" id="UP001445076">
    <property type="component" value="Unassembled WGS sequence"/>
</dbReference>
<dbReference type="AlphaFoldDB" id="A0AAW0VN12"/>
<dbReference type="GO" id="GO:0004046">
    <property type="term" value="F:aminoacylase activity"/>
    <property type="evidence" value="ECO:0007669"/>
    <property type="project" value="TreeGrafter"/>
</dbReference>
<comment type="caution">
    <text evidence="3">The sequence shown here is derived from an EMBL/GenBank/DDBJ whole genome shotgun (WGS) entry which is preliminary data.</text>
</comment>
<dbReference type="InterPro" id="IPR052083">
    <property type="entry name" value="Aminoacylase-1_M20A"/>
</dbReference>
<feature type="non-terminal residue" evidence="3">
    <location>
        <position position="1"/>
    </location>
</feature>
<dbReference type="SUPFAM" id="SSF53187">
    <property type="entry name" value="Zn-dependent exopeptidases"/>
    <property type="match status" value="1"/>
</dbReference>
<name>A0AAW0VN12_CHEQU</name>
<sequence length="162" mass="18355">EHWKYEPFSGDKDDNGDIYGRGTQDMKSVGIQYLEALKSLKKDGHEFLRTIYISFMPDEETGGHDGMKNFVKSDVFKKMNVGFALDEGYANPTDNFYVFYGERTGLAIKVKCPGQPGHGSQFLTNTAGEKLYKVIDSFLSYRDEQEGLLKENKNLRLGDVNT</sequence>
<keyword evidence="1" id="KW-0378">Hydrolase</keyword>
<dbReference type="InterPro" id="IPR002933">
    <property type="entry name" value="Peptidase_M20"/>
</dbReference>
<gene>
    <name evidence="3" type="ORF">OTU49_014649</name>
</gene>
<feature type="region of interest" description="Disordered" evidence="2">
    <location>
        <begin position="1"/>
        <end position="21"/>
    </location>
</feature>
<dbReference type="Pfam" id="PF01546">
    <property type="entry name" value="Peptidase_M20"/>
    <property type="match status" value="1"/>
</dbReference>
<evidence type="ECO:0000256" key="1">
    <source>
        <dbReference type="ARBA" id="ARBA00022801"/>
    </source>
</evidence>
<evidence type="ECO:0000313" key="3">
    <source>
        <dbReference type="EMBL" id="KAK8718558.1"/>
    </source>
</evidence>
<proteinExistence type="predicted"/>
<dbReference type="Gene3D" id="3.40.630.10">
    <property type="entry name" value="Zn peptidases"/>
    <property type="match status" value="1"/>
</dbReference>
<feature type="non-terminal residue" evidence="3">
    <location>
        <position position="162"/>
    </location>
</feature>
<dbReference type="PROSITE" id="PS00759">
    <property type="entry name" value="ARGE_DAPE_CPG2_2"/>
    <property type="match status" value="1"/>
</dbReference>